<organism evidence="1">
    <name type="scientific">Klebsiella phage vB_Kpn2-P2</name>
    <dbReference type="NCBI Taxonomy" id="3230849"/>
    <lineage>
        <taxon>Viruses</taxon>
    </lineage>
</organism>
<proteinExistence type="predicted"/>
<name>A0AAU8EGY8_9VIRU</name>
<evidence type="ECO:0008006" key="2">
    <source>
        <dbReference type="Google" id="ProtNLM"/>
    </source>
</evidence>
<sequence>MSLVFYSDNAFSQISEADGYEPPFDTTGLMRAEIFALTGIGGNLMPDQADSVVVGSPSMVEGTPFASFSNNASVANLDLGMPDSDAQTWILVWNKAGSSLQRLIMSSYGSSVGASLMIDETAKLKYGSGYKTISTGVNSTKLATLSDPIPEGASFLSLVINGKTTTAKNHTNGDTNTFTLTSDQQFTPGSSIHVGKGAASLWGNAAATNQIAAYMVFNRVLSNSELETIRQYLLTNIQDVYPEVTF</sequence>
<protein>
    <recommendedName>
        <fullName evidence="2">LamG domain-containing protein</fullName>
    </recommendedName>
</protein>
<evidence type="ECO:0000313" key="1">
    <source>
        <dbReference type="EMBL" id="XCG96916.1"/>
    </source>
</evidence>
<dbReference type="EMBL" id="PP848851">
    <property type="protein sequence ID" value="XCG96916.1"/>
    <property type="molecule type" value="Genomic_DNA"/>
</dbReference>
<reference evidence="1" key="1">
    <citation type="submission" date="2024-05" db="EMBL/GenBank/DDBJ databases">
        <authorList>
            <person name="Ferriol-Gonzalez C."/>
            <person name="Concha-Eloko R."/>
            <person name="Bernabeu-Gimeno M."/>
            <person name="Fernandez-Cuenca F."/>
            <person name="Canada-Garcia J.E."/>
            <person name="Garcia-Cobos S."/>
            <person name="Sanjuan R."/>
            <person name="Domingo-Calap P."/>
        </authorList>
    </citation>
    <scope>NUCLEOTIDE SEQUENCE</scope>
</reference>
<gene>
    <name evidence="1" type="ORF">vBKpn2P2_68</name>
</gene>
<accession>A0AAU8EGY8</accession>